<name>A0A0F0CQ35_9BACT</name>
<accession>A0A0F0CQ35</accession>
<dbReference type="AlphaFoldDB" id="A0A0F0CQ35"/>
<comment type="caution">
    <text evidence="1">The sequence shown here is derived from an EMBL/GenBank/DDBJ whole genome shotgun (WGS) entry which is preliminary data.</text>
</comment>
<protein>
    <submittedName>
        <fullName evidence="1">Uncharacterized protein</fullName>
    </submittedName>
</protein>
<evidence type="ECO:0000313" key="1">
    <source>
        <dbReference type="EMBL" id="KJJ83540.1"/>
    </source>
</evidence>
<keyword evidence="2" id="KW-1185">Reference proteome</keyword>
<sequence length="42" mass="4901">MNATDMVGDLIFQPKNTKTKQPSQKIKNRQEILLLPIFFKKP</sequence>
<dbReference type="EMBL" id="JYNY01000545">
    <property type="protein sequence ID" value="KJJ83540.1"/>
    <property type="molecule type" value="Genomic_DNA"/>
</dbReference>
<evidence type="ECO:0000313" key="2">
    <source>
        <dbReference type="Proteomes" id="UP000033428"/>
    </source>
</evidence>
<proteinExistence type="predicted"/>
<gene>
    <name evidence="1" type="ORF">OMAG_002590</name>
</gene>
<reference evidence="1 2" key="1">
    <citation type="submission" date="2015-02" db="EMBL/GenBank/DDBJ databases">
        <title>Single-cell genomics of uncultivated deep-branching MTB reveals a conserved set of magnetosome genes.</title>
        <authorList>
            <person name="Kolinko S."/>
            <person name="Richter M."/>
            <person name="Glockner F.O."/>
            <person name="Brachmann A."/>
            <person name="Schuler D."/>
        </authorList>
    </citation>
    <scope>NUCLEOTIDE SEQUENCE [LARGE SCALE GENOMIC DNA]</scope>
    <source>
        <strain evidence="1">SKK-01</strain>
    </source>
</reference>
<dbReference type="Proteomes" id="UP000033428">
    <property type="component" value="Unassembled WGS sequence"/>
</dbReference>
<organism evidence="1 2">
    <name type="scientific">Candidatus Omnitrophus magneticus</name>
    <dbReference type="NCBI Taxonomy" id="1609969"/>
    <lineage>
        <taxon>Bacteria</taxon>
        <taxon>Pseudomonadati</taxon>
        <taxon>Candidatus Omnitrophota</taxon>
        <taxon>Candidatus Omnitrophus</taxon>
    </lineage>
</organism>